<evidence type="ECO:0000313" key="4">
    <source>
        <dbReference type="Proteomes" id="UP000289238"/>
    </source>
</evidence>
<dbReference type="Pfam" id="PF02469">
    <property type="entry name" value="Fasciclin"/>
    <property type="match status" value="1"/>
</dbReference>
<dbReference type="InterPro" id="IPR000782">
    <property type="entry name" value="FAS1_domain"/>
</dbReference>
<evidence type="ECO:0000259" key="2">
    <source>
        <dbReference type="PROSITE" id="PS50213"/>
    </source>
</evidence>
<organism evidence="3 4">
    <name type="scientific">Leeuwenhoekiella aequorea</name>
    <dbReference type="NCBI Taxonomy" id="283736"/>
    <lineage>
        <taxon>Bacteria</taxon>
        <taxon>Pseudomonadati</taxon>
        <taxon>Bacteroidota</taxon>
        <taxon>Flavobacteriia</taxon>
        <taxon>Flavobacteriales</taxon>
        <taxon>Flavobacteriaceae</taxon>
        <taxon>Leeuwenhoekiella</taxon>
    </lineage>
</organism>
<proteinExistence type="predicted"/>
<keyword evidence="4" id="KW-1185">Reference proteome</keyword>
<dbReference type="PANTHER" id="PTHR10900:SF77">
    <property type="entry name" value="FI19380P1"/>
    <property type="match status" value="1"/>
</dbReference>
<evidence type="ECO:0000313" key="3">
    <source>
        <dbReference type="EMBL" id="RXG24799.1"/>
    </source>
</evidence>
<dbReference type="InterPro" id="IPR050904">
    <property type="entry name" value="Adhesion/Biosynth-related"/>
</dbReference>
<feature type="compositionally biased region" description="Basic and acidic residues" evidence="1">
    <location>
        <begin position="38"/>
        <end position="66"/>
    </location>
</feature>
<dbReference type="PROSITE" id="PS51257">
    <property type="entry name" value="PROKAR_LIPOPROTEIN"/>
    <property type="match status" value="1"/>
</dbReference>
<dbReference type="InterPro" id="IPR036378">
    <property type="entry name" value="FAS1_dom_sf"/>
</dbReference>
<accession>A0A4Q0PF76</accession>
<dbReference type="PANTHER" id="PTHR10900">
    <property type="entry name" value="PERIOSTIN-RELATED"/>
    <property type="match status" value="1"/>
</dbReference>
<evidence type="ECO:0000256" key="1">
    <source>
        <dbReference type="SAM" id="MobiDB-lite"/>
    </source>
</evidence>
<feature type="region of interest" description="Disordered" evidence="1">
    <location>
        <begin position="33"/>
        <end position="68"/>
    </location>
</feature>
<dbReference type="PROSITE" id="PS50213">
    <property type="entry name" value="FAS1"/>
    <property type="match status" value="1"/>
</dbReference>
<dbReference type="Gene3D" id="2.30.180.10">
    <property type="entry name" value="FAS1 domain"/>
    <property type="match status" value="1"/>
</dbReference>
<comment type="caution">
    <text evidence="3">The sequence shown here is derived from an EMBL/GenBank/DDBJ whole genome shotgun (WGS) entry which is preliminary data.</text>
</comment>
<feature type="domain" description="FAS1" evidence="2">
    <location>
        <begin position="67"/>
        <end position="211"/>
    </location>
</feature>
<dbReference type="SMART" id="SM00554">
    <property type="entry name" value="FAS1"/>
    <property type="match status" value="1"/>
</dbReference>
<name>A0A4Q0PF76_9FLAO</name>
<dbReference type="FunFam" id="2.30.180.10:FF:000032">
    <property type="entry name" value="Fasciclin domain-containing protein, putative"/>
    <property type="match status" value="1"/>
</dbReference>
<dbReference type="RefSeq" id="WP_241652341.1">
    <property type="nucleotide sequence ID" value="NZ_QOVM01000001.1"/>
</dbReference>
<dbReference type="EMBL" id="QOVM01000001">
    <property type="protein sequence ID" value="RXG24799.1"/>
    <property type="molecule type" value="Genomic_DNA"/>
</dbReference>
<dbReference type="SUPFAM" id="SSF82153">
    <property type="entry name" value="FAS1 domain"/>
    <property type="match status" value="1"/>
</dbReference>
<gene>
    <name evidence="3" type="ORF">DSM00_595</name>
</gene>
<sequence>MKFNKPFVFVLLMGFVVAFSSCEDNKKKEQIQLEEQEATAKAESDAKEAEMKEAQANEEKMKEEARTNSIAGKAMASRDLDTLVIALNAAGLSDMLLAEGDYTVFAPTDHAFSELKKGMLDDLTKPENKEMLVSVLQYHVIAGKMRSEDLGKAIDAGKGKAELTTVKGDKLTIMRDGDQIVIRDGKGKKAQIVLGNIDASNGIIHQVNKVLMSK</sequence>
<protein>
    <submittedName>
        <fullName evidence="3">Putative surface protein with fasciclin (FAS1) repeats</fullName>
    </submittedName>
</protein>
<reference evidence="3 4" key="1">
    <citation type="submission" date="2018-07" db="EMBL/GenBank/DDBJ databases">
        <title>Leeuwenhoekiella genomics.</title>
        <authorList>
            <person name="Tahon G."/>
            <person name="Willems A."/>
        </authorList>
    </citation>
    <scope>NUCLEOTIDE SEQUENCE [LARGE SCALE GENOMIC DNA]</scope>
    <source>
        <strain evidence="3 4">LMG 22550</strain>
    </source>
</reference>
<dbReference type="AlphaFoldDB" id="A0A4Q0PF76"/>
<dbReference type="Proteomes" id="UP000289238">
    <property type="component" value="Unassembled WGS sequence"/>
</dbReference>